<dbReference type="PANTHER" id="PTHR43091">
    <property type="entry name" value="3-OXOACYL-[ACYL-CARRIER-PROTEIN] SYNTHASE"/>
    <property type="match status" value="1"/>
</dbReference>
<comment type="subcellular location">
    <subcellularLocation>
        <location evidence="9">Cytoplasm</location>
    </subcellularLocation>
</comment>
<evidence type="ECO:0000256" key="8">
    <source>
        <dbReference type="ARBA" id="ARBA00023315"/>
    </source>
</evidence>
<accession>A0ABQ2KIT2</accession>
<dbReference type="Pfam" id="PF08545">
    <property type="entry name" value="ACP_syn_III"/>
    <property type="match status" value="1"/>
</dbReference>
<evidence type="ECO:0000256" key="2">
    <source>
        <dbReference type="ARBA" id="ARBA00022516"/>
    </source>
</evidence>
<comment type="domain">
    <text evidence="9">The last Arg residue of the ACP-binding site is essential for the weak association between ACP/AcpP and FabH.</text>
</comment>
<feature type="region of interest" description="ACP-binding" evidence="9">
    <location>
        <begin position="257"/>
        <end position="261"/>
    </location>
</feature>
<dbReference type="InterPro" id="IPR013751">
    <property type="entry name" value="ACP_syn_III_N"/>
</dbReference>
<evidence type="ECO:0000256" key="4">
    <source>
        <dbReference type="ARBA" id="ARBA00022832"/>
    </source>
</evidence>
<proteinExistence type="inferred from homology"/>
<evidence type="ECO:0000256" key="9">
    <source>
        <dbReference type="HAMAP-Rule" id="MF_01815"/>
    </source>
</evidence>
<protein>
    <recommendedName>
        <fullName evidence="9">Beta-ketoacyl-[acyl-carrier-protein] synthase III</fullName>
        <shortName evidence="9">Beta-ketoacyl-ACP synthase III</shortName>
        <shortName evidence="9">KAS III</shortName>
        <ecNumber evidence="9">2.3.1.180</ecNumber>
    </recommendedName>
    <alternativeName>
        <fullName evidence="9">3-oxoacyl-[acyl-carrier-protein] synthase 3</fullName>
    </alternativeName>
    <alternativeName>
        <fullName evidence="9">3-oxoacyl-[acyl-carrier-protein] synthase III</fullName>
    </alternativeName>
</protein>
<evidence type="ECO:0000256" key="7">
    <source>
        <dbReference type="ARBA" id="ARBA00023268"/>
    </source>
</evidence>
<evidence type="ECO:0000256" key="1">
    <source>
        <dbReference type="ARBA" id="ARBA00008642"/>
    </source>
</evidence>
<feature type="domain" description="Beta-ketoacyl-[acyl-carrier-protein] synthase III C-terminal" evidence="10">
    <location>
        <begin position="240"/>
        <end position="329"/>
    </location>
</feature>
<dbReference type="CDD" id="cd00830">
    <property type="entry name" value="KAS_III"/>
    <property type="match status" value="1"/>
</dbReference>
<feature type="active site" evidence="9">
    <location>
        <position position="287"/>
    </location>
</feature>
<sequence>MTSIQGTQSRAGSRILSVGAARGDLVVPNDDLVGPIDSSDEWIRQRTGIITRVRASEGIEAVDLAETASREAIERAGLDASQIDAVIVSTISNTVQTPSMAALLTERIGATPAPAFDISAACAGYAYGVAQADALVRSGAADHVLVVGAEKLSEVVDPTDRSISFLLGDGAGAVVVGPSDEPGISRSVWGSDGSQWETIRMTNTLGSMRDGAAWPTLRQDGQSVFRWAVWAMAKVAKRALDEAGVQASDLAAFIPHQANMRIIDEFAKQLKLPDTVAIARDIATTGNTSAASIPLAMHRLLEERPELSGGLALQIGFGAGLVYGAQVVTLP</sequence>
<organism evidence="12 13">
    <name type="scientific">Agrococcus terreus</name>
    <dbReference type="NCBI Taxonomy" id="574649"/>
    <lineage>
        <taxon>Bacteria</taxon>
        <taxon>Bacillati</taxon>
        <taxon>Actinomycetota</taxon>
        <taxon>Actinomycetes</taxon>
        <taxon>Micrococcales</taxon>
        <taxon>Microbacteriaceae</taxon>
        <taxon>Agrococcus</taxon>
    </lineage>
</organism>
<dbReference type="InterPro" id="IPR013747">
    <property type="entry name" value="ACP_syn_III_C"/>
</dbReference>
<dbReference type="NCBIfam" id="NF006829">
    <property type="entry name" value="PRK09352.1"/>
    <property type="match status" value="1"/>
</dbReference>
<dbReference type="PANTHER" id="PTHR43091:SF1">
    <property type="entry name" value="BETA-KETOACYL-[ACYL-CARRIER-PROTEIN] SYNTHASE III, CHLOROPLASTIC"/>
    <property type="match status" value="1"/>
</dbReference>
<comment type="pathway">
    <text evidence="9">Lipid metabolism; fatty acid biosynthesis.</text>
</comment>
<comment type="function">
    <text evidence="9">Catalyzes the condensation reaction of fatty acid synthesis by the addition to an acyl acceptor of two carbons from malonyl-ACP. Catalyzes the first condensation reaction which initiates fatty acid synthesis and may therefore play a role in governing the total rate of fatty acid production. Possesses both acetoacetyl-ACP synthase and acetyl transacylase activities. Its substrate specificity determines the biosynthesis of branched-chain and/or straight-chain of fatty acids.</text>
</comment>
<reference evidence="13" key="1">
    <citation type="journal article" date="2019" name="Int. J. Syst. Evol. Microbiol.">
        <title>The Global Catalogue of Microorganisms (GCM) 10K type strain sequencing project: providing services to taxonomists for standard genome sequencing and annotation.</title>
        <authorList>
            <consortium name="The Broad Institute Genomics Platform"/>
            <consortium name="The Broad Institute Genome Sequencing Center for Infectious Disease"/>
            <person name="Wu L."/>
            <person name="Ma J."/>
        </authorList>
    </citation>
    <scope>NUCLEOTIDE SEQUENCE [LARGE SCALE GENOMIC DNA]</scope>
    <source>
        <strain evidence="13">CGMCC 1.6960</strain>
    </source>
</reference>
<comment type="catalytic activity">
    <reaction evidence="9">
        <text>malonyl-[ACP] + acetyl-CoA + H(+) = 3-oxobutanoyl-[ACP] + CO2 + CoA</text>
        <dbReference type="Rhea" id="RHEA:12080"/>
        <dbReference type="Rhea" id="RHEA-COMP:9623"/>
        <dbReference type="Rhea" id="RHEA-COMP:9625"/>
        <dbReference type="ChEBI" id="CHEBI:15378"/>
        <dbReference type="ChEBI" id="CHEBI:16526"/>
        <dbReference type="ChEBI" id="CHEBI:57287"/>
        <dbReference type="ChEBI" id="CHEBI:57288"/>
        <dbReference type="ChEBI" id="CHEBI:78449"/>
        <dbReference type="ChEBI" id="CHEBI:78450"/>
        <dbReference type="EC" id="2.3.1.180"/>
    </reaction>
</comment>
<keyword evidence="3 9" id="KW-0808">Transferase</keyword>
<keyword evidence="5 9" id="KW-0443">Lipid metabolism</keyword>
<gene>
    <name evidence="9" type="primary">fabH</name>
    <name evidence="12" type="ORF">GCM10010968_13350</name>
</gene>
<keyword evidence="2 9" id="KW-0444">Lipid biosynthesis</keyword>
<evidence type="ECO:0000256" key="3">
    <source>
        <dbReference type="ARBA" id="ARBA00022679"/>
    </source>
</evidence>
<keyword evidence="7 9" id="KW-0511">Multifunctional enzyme</keyword>
<keyword evidence="13" id="KW-1185">Reference proteome</keyword>
<dbReference type="HAMAP" id="MF_01815">
    <property type="entry name" value="FabH"/>
    <property type="match status" value="1"/>
</dbReference>
<keyword evidence="6 9" id="KW-0275">Fatty acid biosynthesis</keyword>
<evidence type="ECO:0000259" key="11">
    <source>
        <dbReference type="Pfam" id="PF08545"/>
    </source>
</evidence>
<evidence type="ECO:0000313" key="12">
    <source>
        <dbReference type="EMBL" id="GGN82997.1"/>
    </source>
</evidence>
<comment type="subunit">
    <text evidence="9">Homodimer.</text>
</comment>
<evidence type="ECO:0000256" key="6">
    <source>
        <dbReference type="ARBA" id="ARBA00023160"/>
    </source>
</evidence>
<evidence type="ECO:0000256" key="5">
    <source>
        <dbReference type="ARBA" id="ARBA00023098"/>
    </source>
</evidence>
<dbReference type="SUPFAM" id="SSF53901">
    <property type="entry name" value="Thiolase-like"/>
    <property type="match status" value="1"/>
</dbReference>
<dbReference type="Gene3D" id="3.40.47.10">
    <property type="match status" value="2"/>
</dbReference>
<dbReference type="RefSeq" id="WP_188717333.1">
    <property type="nucleotide sequence ID" value="NZ_BAABBD010000002.1"/>
</dbReference>
<dbReference type="Proteomes" id="UP000626982">
    <property type="component" value="Unassembled WGS sequence"/>
</dbReference>
<evidence type="ECO:0000313" key="13">
    <source>
        <dbReference type="Proteomes" id="UP000626982"/>
    </source>
</evidence>
<keyword evidence="9" id="KW-0963">Cytoplasm</keyword>
<dbReference type="InterPro" id="IPR004655">
    <property type="entry name" value="FabH"/>
</dbReference>
<keyword evidence="8 9" id="KW-0012">Acyltransferase</keyword>
<keyword evidence="4 9" id="KW-0276">Fatty acid metabolism</keyword>
<evidence type="ECO:0000259" key="10">
    <source>
        <dbReference type="Pfam" id="PF08541"/>
    </source>
</evidence>
<dbReference type="InterPro" id="IPR016039">
    <property type="entry name" value="Thiolase-like"/>
</dbReference>
<feature type="active site" evidence="9">
    <location>
        <position position="122"/>
    </location>
</feature>
<comment type="similarity">
    <text evidence="1 9">Belongs to the thiolase-like superfamily. FabH family.</text>
</comment>
<feature type="domain" description="Beta-ketoacyl-[acyl-carrier-protein] synthase III N-terminal" evidence="11">
    <location>
        <begin position="116"/>
        <end position="193"/>
    </location>
</feature>
<dbReference type="EMBL" id="BMLM01000001">
    <property type="protein sequence ID" value="GGN82997.1"/>
    <property type="molecule type" value="Genomic_DNA"/>
</dbReference>
<dbReference type="NCBIfam" id="TIGR00747">
    <property type="entry name" value="fabH"/>
    <property type="match status" value="1"/>
</dbReference>
<comment type="caution">
    <text evidence="12">The sequence shown here is derived from an EMBL/GenBank/DDBJ whole genome shotgun (WGS) entry which is preliminary data.</text>
</comment>
<dbReference type="EC" id="2.3.1.180" evidence="9"/>
<dbReference type="Pfam" id="PF08541">
    <property type="entry name" value="ACP_syn_III_C"/>
    <property type="match status" value="1"/>
</dbReference>
<feature type="active site" evidence="9">
    <location>
        <position position="256"/>
    </location>
</feature>
<name>A0ABQ2KIT2_9MICO</name>